<dbReference type="GO" id="GO:0007165">
    <property type="term" value="P:signal transduction"/>
    <property type="evidence" value="ECO:0007669"/>
    <property type="project" value="UniProtKB-KW"/>
</dbReference>
<evidence type="ECO:0000313" key="4">
    <source>
        <dbReference type="EMBL" id="RAI39577.1"/>
    </source>
</evidence>
<keyword evidence="1 2" id="KW-0807">Transducer</keyword>
<evidence type="ECO:0000256" key="2">
    <source>
        <dbReference type="PROSITE-ProRule" id="PRU00284"/>
    </source>
</evidence>
<dbReference type="EMBL" id="NPEX01000280">
    <property type="protein sequence ID" value="RAI39577.1"/>
    <property type="molecule type" value="Genomic_DNA"/>
</dbReference>
<evidence type="ECO:0000256" key="1">
    <source>
        <dbReference type="ARBA" id="ARBA00023224"/>
    </source>
</evidence>
<dbReference type="Gene3D" id="1.10.287.950">
    <property type="entry name" value="Methyl-accepting chemotaxis protein"/>
    <property type="match status" value="1"/>
</dbReference>
<comment type="caution">
    <text evidence="4">The sequence shown here is derived from an EMBL/GenBank/DDBJ whole genome shotgun (WGS) entry which is preliminary data.</text>
</comment>
<dbReference type="Pfam" id="PF00015">
    <property type="entry name" value="MCPsignal"/>
    <property type="match status" value="1"/>
</dbReference>
<name>A0A327KM50_9BRAD</name>
<dbReference type="PANTHER" id="PTHR32089:SF112">
    <property type="entry name" value="LYSOZYME-LIKE PROTEIN-RELATED"/>
    <property type="match status" value="1"/>
</dbReference>
<dbReference type="SUPFAM" id="SSF58104">
    <property type="entry name" value="Methyl-accepting chemotaxis protein (MCP) signaling domain"/>
    <property type="match status" value="1"/>
</dbReference>
<dbReference type="PROSITE" id="PS50111">
    <property type="entry name" value="CHEMOTAXIS_TRANSDUC_2"/>
    <property type="match status" value="1"/>
</dbReference>
<dbReference type="SMART" id="SM00283">
    <property type="entry name" value="MA"/>
    <property type="match status" value="1"/>
</dbReference>
<gene>
    <name evidence="4" type="ORF">CH341_25535</name>
</gene>
<evidence type="ECO:0000259" key="3">
    <source>
        <dbReference type="PROSITE" id="PS50111"/>
    </source>
</evidence>
<keyword evidence="5" id="KW-1185">Reference proteome</keyword>
<dbReference type="AlphaFoldDB" id="A0A327KM50"/>
<feature type="domain" description="Methyl-accepting transducer" evidence="3">
    <location>
        <begin position="1"/>
        <end position="191"/>
    </location>
</feature>
<organism evidence="4 5">
    <name type="scientific">Rhodoplanes roseus</name>
    <dbReference type="NCBI Taxonomy" id="29409"/>
    <lineage>
        <taxon>Bacteria</taxon>
        <taxon>Pseudomonadati</taxon>
        <taxon>Pseudomonadota</taxon>
        <taxon>Alphaproteobacteria</taxon>
        <taxon>Hyphomicrobiales</taxon>
        <taxon>Nitrobacteraceae</taxon>
        <taxon>Rhodoplanes</taxon>
    </lineage>
</organism>
<accession>A0A327KM50</accession>
<reference evidence="4 5" key="1">
    <citation type="submission" date="2017-07" db="EMBL/GenBank/DDBJ databases">
        <title>Draft Genome Sequences of Select Purple Nonsulfur Bacteria.</title>
        <authorList>
            <person name="Lasarre B."/>
            <person name="Mckinlay J.B."/>
        </authorList>
    </citation>
    <scope>NUCLEOTIDE SEQUENCE [LARGE SCALE GENOMIC DNA]</scope>
    <source>
        <strain evidence="4 5">DSM 5909</strain>
    </source>
</reference>
<dbReference type="PANTHER" id="PTHR32089">
    <property type="entry name" value="METHYL-ACCEPTING CHEMOTAXIS PROTEIN MCPB"/>
    <property type="match status" value="1"/>
</dbReference>
<protein>
    <recommendedName>
        <fullName evidence="3">Methyl-accepting transducer domain-containing protein</fullName>
    </recommendedName>
</protein>
<proteinExistence type="predicted"/>
<sequence>MSNSVVEISRQVQSSAAGARDAVVQAQETNATVDALAESATRIGTVVELITQIAGQTNLLALNATIEAARAGDAGKGFAVVAQEVKRLAGQTAQATDDIARQVAEIQGATGTAVTAIRSIASTIGGIDEKMTAIAAAVEQQGAAAQEITRNIQQASTGTQAVTRTIGNVAALSRETGTASDVVLQSVETVAADADHLSGDVENFLGRVRAG</sequence>
<dbReference type="InterPro" id="IPR004089">
    <property type="entry name" value="MCPsignal_dom"/>
</dbReference>
<dbReference type="GO" id="GO:0016020">
    <property type="term" value="C:membrane"/>
    <property type="evidence" value="ECO:0007669"/>
    <property type="project" value="InterPro"/>
</dbReference>
<evidence type="ECO:0000313" key="5">
    <source>
        <dbReference type="Proteomes" id="UP000249130"/>
    </source>
</evidence>
<dbReference type="Proteomes" id="UP000249130">
    <property type="component" value="Unassembled WGS sequence"/>
</dbReference>